<keyword evidence="3" id="KW-1185">Reference proteome</keyword>
<dbReference type="Pfam" id="PF19493">
    <property type="entry name" value="Trypco1"/>
    <property type="match status" value="1"/>
</dbReference>
<organism evidence="2 3">
    <name type="scientific">Rubrimonas cliftonensis</name>
    <dbReference type="NCBI Taxonomy" id="89524"/>
    <lineage>
        <taxon>Bacteria</taxon>
        <taxon>Pseudomonadati</taxon>
        <taxon>Pseudomonadota</taxon>
        <taxon>Alphaproteobacteria</taxon>
        <taxon>Rhodobacterales</taxon>
        <taxon>Paracoccaceae</taxon>
        <taxon>Rubrimonas</taxon>
    </lineage>
</organism>
<dbReference type="STRING" id="89524.SAMN05444370_10574"/>
<sequence length="119" mass="11771">MTNLMVFDTPHGPVAVEIDDAAARAAGARPQGGMVAKGGGPQETVAKAPGSFSDALGVLRACAGGVTDVLSQLAVAPSEVEVQVGLKLSGSAGFVITRAGAETELSVKLTWKPSASPAA</sequence>
<accession>A0A1H4B874</accession>
<dbReference type="InterPro" id="IPR045794">
    <property type="entry name" value="Trypco1"/>
</dbReference>
<reference evidence="2 3" key="1">
    <citation type="submission" date="2016-10" db="EMBL/GenBank/DDBJ databases">
        <authorList>
            <person name="de Groot N.N."/>
        </authorList>
    </citation>
    <scope>NUCLEOTIDE SEQUENCE [LARGE SCALE GENOMIC DNA]</scope>
    <source>
        <strain evidence="2 3">DSM 15345</strain>
    </source>
</reference>
<name>A0A1H4B874_9RHOB</name>
<dbReference type="AlphaFoldDB" id="A0A1H4B874"/>
<dbReference type="NCBIfam" id="NF041216">
    <property type="entry name" value="CU044_2847_fam"/>
    <property type="match status" value="1"/>
</dbReference>
<dbReference type="RefSeq" id="WP_093252905.1">
    <property type="nucleotide sequence ID" value="NZ_FNQM01000005.1"/>
</dbReference>
<dbReference type="EMBL" id="FNQM01000005">
    <property type="protein sequence ID" value="SEA44425.1"/>
    <property type="molecule type" value="Genomic_DNA"/>
</dbReference>
<dbReference type="Proteomes" id="UP000198703">
    <property type="component" value="Unassembled WGS sequence"/>
</dbReference>
<evidence type="ECO:0000313" key="3">
    <source>
        <dbReference type="Proteomes" id="UP000198703"/>
    </source>
</evidence>
<evidence type="ECO:0000259" key="1">
    <source>
        <dbReference type="Pfam" id="PF19493"/>
    </source>
</evidence>
<dbReference type="OrthoDB" id="574243at2"/>
<gene>
    <name evidence="2" type="ORF">SAMN05444370_10574</name>
</gene>
<protein>
    <recommendedName>
        <fullName evidence="1">Trypsin-co-occurring domain-containing protein</fullName>
    </recommendedName>
</protein>
<feature type="domain" description="Trypsin-co-occurring" evidence="1">
    <location>
        <begin position="12"/>
        <end position="113"/>
    </location>
</feature>
<evidence type="ECO:0000313" key="2">
    <source>
        <dbReference type="EMBL" id="SEA44425.1"/>
    </source>
</evidence>
<proteinExistence type="predicted"/>